<comment type="caution">
    <text evidence="4">The sequence shown here is derived from an EMBL/GenBank/DDBJ whole genome shotgun (WGS) entry which is preliminary data.</text>
</comment>
<feature type="region of interest" description="Disordered" evidence="2">
    <location>
        <begin position="72"/>
        <end position="125"/>
    </location>
</feature>
<comment type="subcellular location">
    <subcellularLocation>
        <location evidence="1">Membrane</location>
    </subcellularLocation>
</comment>
<organism evidence="4 5">
    <name type="scientific">Macrophomina phaseolina</name>
    <dbReference type="NCBI Taxonomy" id="35725"/>
    <lineage>
        <taxon>Eukaryota</taxon>
        <taxon>Fungi</taxon>
        <taxon>Dikarya</taxon>
        <taxon>Ascomycota</taxon>
        <taxon>Pezizomycotina</taxon>
        <taxon>Dothideomycetes</taxon>
        <taxon>Dothideomycetes incertae sedis</taxon>
        <taxon>Botryosphaeriales</taxon>
        <taxon>Botryosphaeriaceae</taxon>
        <taxon>Macrophomina</taxon>
    </lineage>
</organism>
<name>A0ABQ8GDW3_9PEZI</name>
<sequence>MGWIVQLKPSQEIRHGAKFQRTFFLFLLRPGKLTRAIIYDRKSLQAVCNKLSWLSGLSRVLPTYYLPASTPPHRPLKTLTKASQPRPRKRLLPKKEKERKKRQPNQPRQLLLPERKEEETTLIRSEKRGEGKMKVLLTGATGLIGSHTLHALLADASITTVYTLTRAPLSTSPFLSPATHLSSPKLVQLTTTDFSTYPPALLAQLRGVSACIWCIGGRHTQRSARRWESDAEYVRVSVEYTRACARALAEGVVPFAEGGRFRFVFLSGHATEWEEGRRLRVMGRTRVVKGMAEKMLFGMAEESAKEEGPVFEAYSVRPCGVYEKRPTVVGTLLTTFVLPSCRVEEVAAVLVEVAKRGVEVGEDRIVVHERIKEWGGRLLMEKGEGKK</sequence>
<dbReference type="PANTHER" id="PTHR14097">
    <property type="entry name" value="OXIDOREDUCTASE HTATIP2"/>
    <property type="match status" value="1"/>
</dbReference>
<feature type="compositionally biased region" description="Basic residues" evidence="2">
    <location>
        <begin position="86"/>
        <end position="103"/>
    </location>
</feature>
<dbReference type="EMBL" id="JAGTJR010000010">
    <property type="protein sequence ID" value="KAH7053122.1"/>
    <property type="molecule type" value="Genomic_DNA"/>
</dbReference>
<evidence type="ECO:0000256" key="2">
    <source>
        <dbReference type="SAM" id="MobiDB-lite"/>
    </source>
</evidence>
<evidence type="ECO:0000313" key="4">
    <source>
        <dbReference type="EMBL" id="KAH7053122.1"/>
    </source>
</evidence>
<dbReference type="InterPro" id="IPR001509">
    <property type="entry name" value="Epimerase_deHydtase"/>
</dbReference>
<feature type="domain" description="NAD-dependent epimerase/dehydratase" evidence="3">
    <location>
        <begin position="135"/>
        <end position="268"/>
    </location>
</feature>
<reference evidence="4 5" key="1">
    <citation type="journal article" date="2021" name="Nat. Commun.">
        <title>Genetic determinants of endophytism in the Arabidopsis root mycobiome.</title>
        <authorList>
            <person name="Mesny F."/>
            <person name="Miyauchi S."/>
            <person name="Thiergart T."/>
            <person name="Pickel B."/>
            <person name="Atanasova L."/>
            <person name="Karlsson M."/>
            <person name="Huettel B."/>
            <person name="Barry K.W."/>
            <person name="Haridas S."/>
            <person name="Chen C."/>
            <person name="Bauer D."/>
            <person name="Andreopoulos W."/>
            <person name="Pangilinan J."/>
            <person name="LaButti K."/>
            <person name="Riley R."/>
            <person name="Lipzen A."/>
            <person name="Clum A."/>
            <person name="Drula E."/>
            <person name="Henrissat B."/>
            <person name="Kohler A."/>
            <person name="Grigoriev I.V."/>
            <person name="Martin F.M."/>
            <person name="Hacquard S."/>
        </authorList>
    </citation>
    <scope>NUCLEOTIDE SEQUENCE [LARGE SCALE GENOMIC DNA]</scope>
    <source>
        <strain evidence="4 5">MPI-SDFR-AT-0080</strain>
    </source>
</reference>
<dbReference type="Gene3D" id="3.40.50.720">
    <property type="entry name" value="NAD(P)-binding Rossmann-like Domain"/>
    <property type="match status" value="1"/>
</dbReference>
<evidence type="ECO:0000259" key="3">
    <source>
        <dbReference type="Pfam" id="PF01370"/>
    </source>
</evidence>
<evidence type="ECO:0000256" key="1">
    <source>
        <dbReference type="ARBA" id="ARBA00004370"/>
    </source>
</evidence>
<dbReference type="Pfam" id="PF01370">
    <property type="entry name" value="Epimerase"/>
    <property type="match status" value="1"/>
</dbReference>
<gene>
    <name evidence="4" type="ORF">B0J12DRAFT_45948</name>
</gene>
<dbReference type="Proteomes" id="UP000774617">
    <property type="component" value="Unassembled WGS sequence"/>
</dbReference>
<evidence type="ECO:0000313" key="5">
    <source>
        <dbReference type="Proteomes" id="UP000774617"/>
    </source>
</evidence>
<accession>A0ABQ8GDW3</accession>
<dbReference type="InterPro" id="IPR036291">
    <property type="entry name" value="NAD(P)-bd_dom_sf"/>
</dbReference>
<dbReference type="SUPFAM" id="SSF51735">
    <property type="entry name" value="NAD(P)-binding Rossmann-fold domains"/>
    <property type="match status" value="1"/>
</dbReference>
<feature type="compositionally biased region" description="Basic and acidic residues" evidence="2">
    <location>
        <begin position="113"/>
        <end position="125"/>
    </location>
</feature>
<proteinExistence type="predicted"/>
<protein>
    <recommendedName>
        <fullName evidence="3">NAD-dependent epimerase/dehydratase domain-containing protein</fullName>
    </recommendedName>
</protein>
<keyword evidence="5" id="KW-1185">Reference proteome</keyword>
<dbReference type="PANTHER" id="PTHR14097:SF9">
    <property type="entry name" value="EPIMERASE, PUTATIVE (AFU_ORTHOLOGUE AFUA_8G07320)-RELATED"/>
    <property type="match status" value="1"/>
</dbReference>